<sequence>MNFSSVNFKRGYTELSRQEEKQQSPVEPPRHRFEATLHIPTGAATSNNNQNSKPTPIKNIDPWRAPKAALAIFLLFCMTAGLQVIFGIENEFISQSSNTHKQYQAKTPYHLESQYHNFTRKEEIRLNRIIKEISRPNLDQMGQPIMVPPELDNLVPIDVPFNKDRDTAFFWHVPRSGGALVKHTAAYCLDLIQASDMGNAIDEQAAELPQLTTIVDTQTGARFVNADTSSPHGLELATRKGTVISAYPNIGLIATPYLFDGSQKMLDLEHKGRLFVMMRHPIERAESMFWHLKNRPDLGPIVGDSLLNFAKGPVIENNWMTRFLSNKLGGELTVDDEALAREVLRTRALVGLLRKKHESYQRFKDYFGWRVNDAYPEKVACEDKHLEWGWMASDYKNAAEGSEEWNALKMSNTFDMRLYEYAEKLFEAQGVMMQNGRMNFALADDLPNDPDYIPIPNIPNEALSYQDMSQLPNTAMTTNNAPFENQMSDNSVIDLIASNLINSNH</sequence>
<protein>
    <submittedName>
        <fullName evidence="3">Uncharacterized protein</fullName>
    </submittedName>
</protein>
<accession>A0AAD3CUR2</accession>
<feature type="region of interest" description="Disordered" evidence="1">
    <location>
        <begin position="1"/>
        <end position="60"/>
    </location>
</feature>
<dbReference type="PANTHER" id="PTHR32301:SF6">
    <property type="entry name" value="GOLVESIN-RELATED"/>
    <property type="match status" value="1"/>
</dbReference>
<keyword evidence="2" id="KW-0472">Membrane</keyword>
<feature type="transmembrane region" description="Helical" evidence="2">
    <location>
        <begin position="68"/>
        <end position="88"/>
    </location>
</feature>
<evidence type="ECO:0000313" key="4">
    <source>
        <dbReference type="Proteomes" id="UP001054902"/>
    </source>
</evidence>
<dbReference type="AlphaFoldDB" id="A0AAD3CUR2"/>
<feature type="compositionally biased region" description="Basic and acidic residues" evidence="1">
    <location>
        <begin position="16"/>
        <end position="35"/>
    </location>
</feature>
<dbReference type="InterPro" id="IPR027417">
    <property type="entry name" value="P-loop_NTPase"/>
</dbReference>
<evidence type="ECO:0000256" key="1">
    <source>
        <dbReference type="SAM" id="MobiDB-lite"/>
    </source>
</evidence>
<dbReference type="PANTHER" id="PTHR32301">
    <property type="entry name" value="COUNTIN RECEPTOR CNR3-RELATED"/>
    <property type="match status" value="1"/>
</dbReference>
<keyword evidence="2" id="KW-1133">Transmembrane helix</keyword>
<organism evidence="3 4">
    <name type="scientific">Chaetoceros tenuissimus</name>
    <dbReference type="NCBI Taxonomy" id="426638"/>
    <lineage>
        <taxon>Eukaryota</taxon>
        <taxon>Sar</taxon>
        <taxon>Stramenopiles</taxon>
        <taxon>Ochrophyta</taxon>
        <taxon>Bacillariophyta</taxon>
        <taxon>Coscinodiscophyceae</taxon>
        <taxon>Chaetocerotophycidae</taxon>
        <taxon>Chaetocerotales</taxon>
        <taxon>Chaetocerotaceae</taxon>
        <taxon>Chaetoceros</taxon>
    </lineage>
</organism>
<evidence type="ECO:0000256" key="2">
    <source>
        <dbReference type="SAM" id="Phobius"/>
    </source>
</evidence>
<evidence type="ECO:0000313" key="3">
    <source>
        <dbReference type="EMBL" id="GFH51285.1"/>
    </source>
</evidence>
<name>A0AAD3CUR2_9STRA</name>
<keyword evidence="2" id="KW-0812">Transmembrane</keyword>
<reference evidence="3 4" key="1">
    <citation type="journal article" date="2021" name="Sci. Rep.">
        <title>The genome of the diatom Chaetoceros tenuissimus carries an ancient integrated fragment of an extant virus.</title>
        <authorList>
            <person name="Hongo Y."/>
            <person name="Kimura K."/>
            <person name="Takaki Y."/>
            <person name="Yoshida Y."/>
            <person name="Baba S."/>
            <person name="Kobayashi G."/>
            <person name="Nagasaki K."/>
            <person name="Hano T."/>
            <person name="Tomaru Y."/>
        </authorList>
    </citation>
    <scope>NUCLEOTIDE SEQUENCE [LARGE SCALE GENOMIC DNA]</scope>
    <source>
        <strain evidence="3 4">NIES-3715</strain>
    </source>
</reference>
<keyword evidence="4" id="KW-1185">Reference proteome</keyword>
<dbReference type="Proteomes" id="UP001054902">
    <property type="component" value="Unassembled WGS sequence"/>
</dbReference>
<dbReference type="EMBL" id="BLLK01000045">
    <property type="protein sequence ID" value="GFH51285.1"/>
    <property type="molecule type" value="Genomic_DNA"/>
</dbReference>
<gene>
    <name evidence="3" type="ORF">CTEN210_07761</name>
</gene>
<comment type="caution">
    <text evidence="3">The sequence shown here is derived from an EMBL/GenBank/DDBJ whole genome shotgun (WGS) entry which is preliminary data.</text>
</comment>
<proteinExistence type="predicted"/>
<feature type="compositionally biased region" description="Polar residues" evidence="1">
    <location>
        <begin position="43"/>
        <end position="54"/>
    </location>
</feature>
<dbReference type="Gene3D" id="3.40.50.300">
    <property type="entry name" value="P-loop containing nucleotide triphosphate hydrolases"/>
    <property type="match status" value="1"/>
</dbReference>
<dbReference type="InterPro" id="IPR053259">
    <property type="entry name" value="Golvesin-related_Golgi"/>
</dbReference>